<feature type="domain" description="Nucleoporin Nup54 alpha-helical" evidence="5">
    <location>
        <begin position="270"/>
        <end position="417"/>
    </location>
</feature>
<evidence type="ECO:0000256" key="2">
    <source>
        <dbReference type="ARBA" id="ARBA00022448"/>
    </source>
</evidence>
<dbReference type="Proteomes" id="UP000245768">
    <property type="component" value="Unassembled WGS sequence"/>
</dbReference>
<dbReference type="STRING" id="215250.A0A316YWF8"/>
<dbReference type="GO" id="GO:0006999">
    <property type="term" value="P:nuclear pore organization"/>
    <property type="evidence" value="ECO:0007669"/>
    <property type="project" value="TreeGrafter"/>
</dbReference>
<dbReference type="AlphaFoldDB" id="A0A316YWF8"/>
<feature type="compositionally biased region" description="Low complexity" evidence="4">
    <location>
        <begin position="25"/>
        <end position="35"/>
    </location>
</feature>
<reference evidence="6 7" key="1">
    <citation type="journal article" date="2018" name="Mol. Biol. Evol.">
        <title>Broad Genomic Sampling Reveals a Smut Pathogenic Ancestry of the Fungal Clade Ustilaginomycotina.</title>
        <authorList>
            <person name="Kijpornyongpan T."/>
            <person name="Mondo S.J."/>
            <person name="Barry K."/>
            <person name="Sandor L."/>
            <person name="Lee J."/>
            <person name="Lipzen A."/>
            <person name="Pangilinan J."/>
            <person name="LaButti K."/>
            <person name="Hainaut M."/>
            <person name="Henrissat B."/>
            <person name="Grigoriev I.V."/>
            <person name="Spatafora J.W."/>
            <person name="Aime M.C."/>
        </authorList>
    </citation>
    <scope>NUCLEOTIDE SEQUENCE [LARGE SCALE GENOMIC DNA]</scope>
    <source>
        <strain evidence="6 7">MCA 4198</strain>
    </source>
</reference>
<organism evidence="6 7">
    <name type="scientific">Acaromyces ingoldii</name>
    <dbReference type="NCBI Taxonomy" id="215250"/>
    <lineage>
        <taxon>Eukaryota</taxon>
        <taxon>Fungi</taxon>
        <taxon>Dikarya</taxon>
        <taxon>Basidiomycota</taxon>
        <taxon>Ustilaginomycotina</taxon>
        <taxon>Exobasidiomycetes</taxon>
        <taxon>Exobasidiales</taxon>
        <taxon>Cryptobasidiaceae</taxon>
        <taxon>Acaromyces</taxon>
    </lineage>
</organism>
<accession>A0A316YWF8</accession>
<dbReference type="OrthoDB" id="6162375at2759"/>
<dbReference type="FunCoup" id="A0A316YWF8">
    <property type="interactions" value="54"/>
</dbReference>
<dbReference type="InterPro" id="IPR024864">
    <property type="entry name" value="Nup54/Nup57/Nup44"/>
</dbReference>
<protein>
    <recommendedName>
        <fullName evidence="5">Nucleoporin Nup54 alpha-helical domain-containing protein</fullName>
    </recommendedName>
</protein>
<dbReference type="InParanoid" id="A0A316YWF8"/>
<dbReference type="GO" id="GO:0036228">
    <property type="term" value="P:protein localization to nuclear inner membrane"/>
    <property type="evidence" value="ECO:0007669"/>
    <property type="project" value="TreeGrafter"/>
</dbReference>
<keyword evidence="3" id="KW-0539">Nucleus</keyword>
<proteinExistence type="predicted"/>
<dbReference type="GO" id="GO:0044613">
    <property type="term" value="C:nuclear pore central transport channel"/>
    <property type="evidence" value="ECO:0007669"/>
    <property type="project" value="TreeGrafter"/>
</dbReference>
<keyword evidence="2" id="KW-0813">Transport</keyword>
<evidence type="ECO:0000313" key="7">
    <source>
        <dbReference type="Proteomes" id="UP000245768"/>
    </source>
</evidence>
<evidence type="ECO:0000313" key="6">
    <source>
        <dbReference type="EMBL" id="PWN93376.1"/>
    </source>
</evidence>
<feature type="compositionally biased region" description="Low complexity" evidence="4">
    <location>
        <begin position="165"/>
        <end position="205"/>
    </location>
</feature>
<dbReference type="InterPro" id="IPR025712">
    <property type="entry name" value="Nup54_alpha-helical_dom"/>
</dbReference>
<dbReference type="Pfam" id="PF13874">
    <property type="entry name" value="Nup54"/>
    <property type="match status" value="1"/>
</dbReference>
<feature type="compositionally biased region" description="Gly residues" evidence="4">
    <location>
        <begin position="36"/>
        <end position="59"/>
    </location>
</feature>
<evidence type="ECO:0000256" key="3">
    <source>
        <dbReference type="ARBA" id="ARBA00023242"/>
    </source>
</evidence>
<feature type="region of interest" description="Disordered" evidence="4">
    <location>
        <begin position="1"/>
        <end position="207"/>
    </location>
</feature>
<dbReference type="GO" id="GO:0006607">
    <property type="term" value="P:NLS-bearing protein import into nucleus"/>
    <property type="evidence" value="ECO:0007669"/>
    <property type="project" value="TreeGrafter"/>
</dbReference>
<feature type="compositionally biased region" description="Low complexity" evidence="4">
    <location>
        <begin position="93"/>
        <end position="110"/>
    </location>
</feature>
<name>A0A316YWF8_9BASI</name>
<feature type="compositionally biased region" description="Polar residues" evidence="4">
    <location>
        <begin position="148"/>
        <end position="164"/>
    </location>
</feature>
<dbReference type="RefSeq" id="XP_025380574.1">
    <property type="nucleotide sequence ID" value="XM_025520481.1"/>
</dbReference>
<comment type="subcellular location">
    <subcellularLocation>
        <location evidence="1">Nucleus</location>
    </subcellularLocation>
</comment>
<evidence type="ECO:0000259" key="5">
    <source>
        <dbReference type="Pfam" id="PF13874"/>
    </source>
</evidence>
<feature type="compositionally biased region" description="Polar residues" evidence="4">
    <location>
        <begin position="117"/>
        <end position="131"/>
    </location>
</feature>
<dbReference type="GeneID" id="37042397"/>
<dbReference type="GO" id="GO:0017056">
    <property type="term" value="F:structural constituent of nuclear pore"/>
    <property type="evidence" value="ECO:0007669"/>
    <property type="project" value="TreeGrafter"/>
</dbReference>
<evidence type="ECO:0000256" key="1">
    <source>
        <dbReference type="ARBA" id="ARBA00004123"/>
    </source>
</evidence>
<dbReference type="PANTHER" id="PTHR13000">
    <property type="entry name" value="NUCLEOPORIN P54"/>
    <property type="match status" value="1"/>
</dbReference>
<dbReference type="EMBL" id="KZ819634">
    <property type="protein sequence ID" value="PWN93376.1"/>
    <property type="molecule type" value="Genomic_DNA"/>
</dbReference>
<gene>
    <name evidence="6" type="ORF">FA10DRAFT_264034</name>
</gene>
<sequence length="496" mass="52788">MAFSFGKPPGSAPATQTSTPGFSFGGNTAQQQQPQTGGGSLFGGGQQQQPGQGGGGFSFGGAQNTTQQQPPQQQQQQQSQAQMGQLGGGFSFGGTSSSQPQPQQQQNQQAGSGGLFGSTSQAPGQQNNNSLFGAPSTLNNQPQQQQNSLFASSTAGPLTLSQLGGQPSYQLNNQQQQQKGLGAPPQGGQQQTQQQQQQQQQQQGNKRLGTPMNAKMEALRSAWNTQDIQVCQFLFYFYNALPPNVPGLAEAVMANSNFGRRQDAVGPRHEALWARTLQENPDRSRLVPVLAVGFQDLKTRVDLQHGEATRQRARLTELSSRLSSLSQKHSLSDSVRLEAISRRQTTLHHRLVGIARKSHLLIPALRGRSVTADEDRLRVTLEACEAELEAVGGGAGSRGGVAHGRLRARVNELWAQLGAIKAKKEALGSEVGDATEWAVVDENGLEDVAKILGSQQQGLNHLSTTLETDEKGLDTVVKGLEGVQLIGVKGVLSARG</sequence>
<evidence type="ECO:0000256" key="4">
    <source>
        <dbReference type="SAM" id="MobiDB-lite"/>
    </source>
</evidence>
<dbReference type="PANTHER" id="PTHR13000:SF0">
    <property type="entry name" value="NUCLEOPORIN P54"/>
    <property type="match status" value="1"/>
</dbReference>
<keyword evidence="7" id="KW-1185">Reference proteome</keyword>
<feature type="compositionally biased region" description="Low complexity" evidence="4">
    <location>
        <begin position="60"/>
        <end position="84"/>
    </location>
</feature>